<evidence type="ECO:0000313" key="3">
    <source>
        <dbReference type="EMBL" id="MBB4963464.1"/>
    </source>
</evidence>
<organism evidence="3 4">
    <name type="scientific">Saccharothrix violaceirubra</name>
    <dbReference type="NCBI Taxonomy" id="413306"/>
    <lineage>
        <taxon>Bacteria</taxon>
        <taxon>Bacillati</taxon>
        <taxon>Actinomycetota</taxon>
        <taxon>Actinomycetes</taxon>
        <taxon>Pseudonocardiales</taxon>
        <taxon>Pseudonocardiaceae</taxon>
        <taxon>Saccharothrix</taxon>
    </lineage>
</organism>
<feature type="region of interest" description="Disordered" evidence="1">
    <location>
        <begin position="21"/>
        <end position="53"/>
    </location>
</feature>
<dbReference type="AlphaFoldDB" id="A0A7W7SZ00"/>
<dbReference type="EMBL" id="JACHJS010000001">
    <property type="protein sequence ID" value="MBB4963464.1"/>
    <property type="molecule type" value="Genomic_DNA"/>
</dbReference>
<comment type="caution">
    <text evidence="3">The sequence shown here is derived from an EMBL/GenBank/DDBJ whole genome shotgun (WGS) entry which is preliminary data.</text>
</comment>
<dbReference type="PANTHER" id="PTHR47756:SF2">
    <property type="entry name" value="BLL6612 PROTEIN"/>
    <property type="match status" value="1"/>
</dbReference>
<gene>
    <name evidence="3" type="ORF">F4559_000823</name>
</gene>
<evidence type="ECO:0000256" key="1">
    <source>
        <dbReference type="SAM" id="MobiDB-lite"/>
    </source>
</evidence>
<dbReference type="InterPro" id="IPR046531">
    <property type="entry name" value="DUF6596"/>
</dbReference>
<keyword evidence="4" id="KW-1185">Reference proteome</keyword>
<dbReference type="PANTHER" id="PTHR47756">
    <property type="entry name" value="BLL6612 PROTEIN-RELATED"/>
    <property type="match status" value="1"/>
</dbReference>
<sequence>MIGGLTVPEIARAFLTTETAMGQRITRESQDQSRPNPLPRAVCGGPPRPRHRRARRAVPGFNEGYLATRPDTDALRHDLTTEAIRLTRLIRELLPDDGEVVGLLALMLLTKARRPARLSARGELVTLAEQDRGAWNEDLIAEGHHLVRERLAAGTPPGRYQVRAAINAVHTSARDIRDTDRSQVVVLYDLLRRLDPSSVGALNRAIAVAEPDGPEVAMAAVDRLEHALAEVDHVGSISTSAL</sequence>
<protein>
    <submittedName>
        <fullName evidence="3">Putative RNA polymerase sigma factor</fullName>
    </submittedName>
</protein>
<accession>A0A7W7SZ00</accession>
<name>A0A7W7SZ00_9PSEU</name>
<dbReference type="Pfam" id="PF20239">
    <property type="entry name" value="DUF6596"/>
    <property type="match status" value="1"/>
</dbReference>
<reference evidence="3 4" key="1">
    <citation type="submission" date="2020-08" db="EMBL/GenBank/DDBJ databases">
        <title>Sequencing the genomes of 1000 actinobacteria strains.</title>
        <authorList>
            <person name="Klenk H.-P."/>
        </authorList>
    </citation>
    <scope>NUCLEOTIDE SEQUENCE [LARGE SCALE GENOMIC DNA]</scope>
    <source>
        <strain evidence="3 4">DSM 45084</strain>
    </source>
</reference>
<evidence type="ECO:0000313" key="4">
    <source>
        <dbReference type="Proteomes" id="UP000542674"/>
    </source>
</evidence>
<dbReference type="Proteomes" id="UP000542674">
    <property type="component" value="Unassembled WGS sequence"/>
</dbReference>
<feature type="domain" description="DUF6596" evidence="2">
    <location>
        <begin position="61"/>
        <end position="149"/>
    </location>
</feature>
<evidence type="ECO:0000259" key="2">
    <source>
        <dbReference type="Pfam" id="PF20239"/>
    </source>
</evidence>
<proteinExistence type="predicted"/>